<evidence type="ECO:0000256" key="8">
    <source>
        <dbReference type="ARBA" id="ARBA00022723"/>
    </source>
</evidence>
<dbReference type="PRINTS" id="PR00385">
    <property type="entry name" value="P450"/>
</dbReference>
<dbReference type="GO" id="GO:0016712">
    <property type="term" value="F:oxidoreductase activity, acting on paired donors, with incorporation or reduction of molecular oxygen, reduced flavin or flavoprotein as one donor, and incorporation of one atom of oxygen"/>
    <property type="evidence" value="ECO:0007669"/>
    <property type="project" value="UniProtKB-EC"/>
</dbReference>
<dbReference type="PRINTS" id="PR00463">
    <property type="entry name" value="EP450I"/>
</dbReference>
<keyword evidence="12 16" id="KW-0408">Iron</keyword>
<keyword evidence="8 16" id="KW-0479">Metal-binding</keyword>
<dbReference type="SUPFAM" id="SSF48264">
    <property type="entry name" value="Cytochrome P450"/>
    <property type="match status" value="1"/>
</dbReference>
<dbReference type="PANTHER" id="PTHR24292">
    <property type="entry name" value="CYTOCHROME P450"/>
    <property type="match status" value="1"/>
</dbReference>
<dbReference type="GO" id="GO:0020037">
    <property type="term" value="F:heme binding"/>
    <property type="evidence" value="ECO:0007669"/>
    <property type="project" value="InterPro"/>
</dbReference>
<comment type="function">
    <text evidence="2">May be involved in the metabolism of insect hormones and in the breakdown of synthetic insecticides.</text>
</comment>
<feature type="binding site" description="axial binding residue" evidence="16">
    <location>
        <position position="453"/>
    </location>
    <ligand>
        <name>heme</name>
        <dbReference type="ChEBI" id="CHEBI:30413"/>
    </ligand>
    <ligandPart>
        <name>Fe</name>
        <dbReference type="ChEBI" id="CHEBI:18248"/>
    </ligandPart>
</feature>
<organism evidence="18 19">
    <name type="scientific">Leptidea sinapis</name>
    <dbReference type="NCBI Taxonomy" id="189913"/>
    <lineage>
        <taxon>Eukaryota</taxon>
        <taxon>Metazoa</taxon>
        <taxon>Ecdysozoa</taxon>
        <taxon>Arthropoda</taxon>
        <taxon>Hexapoda</taxon>
        <taxon>Insecta</taxon>
        <taxon>Pterygota</taxon>
        <taxon>Neoptera</taxon>
        <taxon>Endopterygota</taxon>
        <taxon>Lepidoptera</taxon>
        <taxon>Glossata</taxon>
        <taxon>Ditrysia</taxon>
        <taxon>Papilionoidea</taxon>
        <taxon>Pieridae</taxon>
        <taxon>Dismorphiinae</taxon>
        <taxon>Leptidea</taxon>
    </lineage>
</organism>
<dbReference type="AlphaFoldDB" id="A0A5E4Q4R5"/>
<dbReference type="InterPro" id="IPR001128">
    <property type="entry name" value="Cyt_P450"/>
</dbReference>
<keyword evidence="14" id="KW-0472">Membrane</keyword>
<evidence type="ECO:0000256" key="7">
    <source>
        <dbReference type="ARBA" id="ARBA00022617"/>
    </source>
</evidence>
<comment type="similarity">
    <text evidence="5 17">Belongs to the cytochrome P450 family.</text>
</comment>
<dbReference type="InterPro" id="IPR017972">
    <property type="entry name" value="Cyt_P450_CS"/>
</dbReference>
<reference evidence="18 19" key="1">
    <citation type="submission" date="2017-07" db="EMBL/GenBank/DDBJ databases">
        <authorList>
            <person name="Talla V."/>
            <person name="Backstrom N."/>
        </authorList>
    </citation>
    <scope>NUCLEOTIDE SEQUENCE [LARGE SCALE GENOMIC DNA]</scope>
</reference>
<evidence type="ECO:0000313" key="18">
    <source>
        <dbReference type="EMBL" id="VVC92035.1"/>
    </source>
</evidence>
<dbReference type="EC" id="1.14.14.1" evidence="6"/>
<gene>
    <name evidence="18" type="ORF">LSINAPIS_LOCUS4556</name>
</gene>
<evidence type="ECO:0000256" key="2">
    <source>
        <dbReference type="ARBA" id="ARBA00003690"/>
    </source>
</evidence>
<dbReference type="PANTHER" id="PTHR24292:SF84">
    <property type="entry name" value="CYTOCHROME P450 28A5-RELATED"/>
    <property type="match status" value="1"/>
</dbReference>
<evidence type="ECO:0000256" key="15">
    <source>
        <dbReference type="ARBA" id="ARBA00047827"/>
    </source>
</evidence>
<sequence length="560" mass="64600">MFLILSAIVIIILYYYSTRNFNYFAKRKIKYEPPIPIFGNHSQVVFARLTEIERISAIYNKYQNEKVVGYFRGTTPDLIVRDPELLKHIFNLDFLQFHQRGLGRDPKYEPVMLNLFSADGDRWKLVRHGLSPAFTSSKLKSMFPIIVECAEKLEQVAMKLALQKEDFDFVDLSSRFTIEIIGSCGFGIEMDTMNNEHCLFLQLRDMIFIKSIWQIVLFGIRDLFPNSIIKRIPISRPDIMRIINEIVNGIRRQRLENNITRNDFMNLLLEIQKNGKITGESLEETDENGKPKQVEIEFDDAYVSAQLFIFFAAGFETASTAMSFTMHQLAYHPEIQRKIQEEIDTVLSKYDNKLCFEAVNEMTLLECAFKEAMRLFPPGGLTTRFCAKEFKVPNSNITIEAGTRLIIPIQAIHMDPKYFDNPTEFRPDRFTPDATKSRHKYVYLPFGEGPRKCIGARLGIVETMAGLAAILRKFTVEPSPLSTRDIVRRKTSYLVQAVEGGLPCRLTLREQYQEKKCENAQEVPNHETLKKTKVTQRYSCYANSELTKGSQLVESIVELS</sequence>
<evidence type="ECO:0000256" key="9">
    <source>
        <dbReference type="ARBA" id="ARBA00022824"/>
    </source>
</evidence>
<proteinExistence type="inferred from homology"/>
<keyword evidence="11 17" id="KW-0560">Oxidoreductase</keyword>
<dbReference type="CDD" id="cd11056">
    <property type="entry name" value="CYP6-like"/>
    <property type="match status" value="1"/>
</dbReference>
<evidence type="ECO:0000256" key="6">
    <source>
        <dbReference type="ARBA" id="ARBA00012109"/>
    </source>
</evidence>
<evidence type="ECO:0000256" key="3">
    <source>
        <dbReference type="ARBA" id="ARBA00004174"/>
    </source>
</evidence>
<dbReference type="Proteomes" id="UP000324832">
    <property type="component" value="Unassembled WGS sequence"/>
</dbReference>
<dbReference type="Pfam" id="PF00067">
    <property type="entry name" value="p450"/>
    <property type="match status" value="1"/>
</dbReference>
<keyword evidence="13 17" id="KW-0503">Monooxygenase</keyword>
<comment type="cofactor">
    <cofactor evidence="1 16">
        <name>heme</name>
        <dbReference type="ChEBI" id="CHEBI:30413"/>
    </cofactor>
</comment>
<dbReference type="InterPro" id="IPR036396">
    <property type="entry name" value="Cyt_P450_sf"/>
</dbReference>
<evidence type="ECO:0000256" key="16">
    <source>
        <dbReference type="PIRSR" id="PIRSR602401-1"/>
    </source>
</evidence>
<dbReference type="InterPro" id="IPR050476">
    <property type="entry name" value="Insect_CytP450_Detox"/>
</dbReference>
<dbReference type="Gene3D" id="1.10.630.10">
    <property type="entry name" value="Cytochrome P450"/>
    <property type="match status" value="1"/>
</dbReference>
<evidence type="ECO:0000313" key="19">
    <source>
        <dbReference type="Proteomes" id="UP000324832"/>
    </source>
</evidence>
<evidence type="ECO:0000256" key="5">
    <source>
        <dbReference type="ARBA" id="ARBA00010617"/>
    </source>
</evidence>
<protein>
    <recommendedName>
        <fullName evidence="6">unspecific monooxygenase</fullName>
        <ecNumber evidence="6">1.14.14.1</ecNumber>
    </recommendedName>
</protein>
<dbReference type="InterPro" id="IPR002401">
    <property type="entry name" value="Cyt_P450_E_grp-I"/>
</dbReference>
<keyword evidence="7 16" id="KW-0349">Heme</keyword>
<dbReference type="EMBL" id="FZQP02001193">
    <property type="protein sequence ID" value="VVC92035.1"/>
    <property type="molecule type" value="Genomic_DNA"/>
</dbReference>
<dbReference type="FunFam" id="1.10.630.10:FF:000042">
    <property type="entry name" value="Cytochrome P450"/>
    <property type="match status" value="1"/>
</dbReference>
<evidence type="ECO:0000256" key="11">
    <source>
        <dbReference type="ARBA" id="ARBA00023002"/>
    </source>
</evidence>
<keyword evidence="10" id="KW-0492">Microsome</keyword>
<comment type="catalytic activity">
    <reaction evidence="15">
        <text>an organic molecule + reduced [NADPH--hemoprotein reductase] + O2 = an alcohol + oxidized [NADPH--hemoprotein reductase] + H2O + H(+)</text>
        <dbReference type="Rhea" id="RHEA:17149"/>
        <dbReference type="Rhea" id="RHEA-COMP:11964"/>
        <dbReference type="Rhea" id="RHEA-COMP:11965"/>
        <dbReference type="ChEBI" id="CHEBI:15377"/>
        <dbReference type="ChEBI" id="CHEBI:15378"/>
        <dbReference type="ChEBI" id="CHEBI:15379"/>
        <dbReference type="ChEBI" id="CHEBI:30879"/>
        <dbReference type="ChEBI" id="CHEBI:57618"/>
        <dbReference type="ChEBI" id="CHEBI:58210"/>
        <dbReference type="ChEBI" id="CHEBI:142491"/>
        <dbReference type="EC" id="1.14.14.1"/>
    </reaction>
</comment>
<keyword evidence="9" id="KW-0256">Endoplasmic reticulum</keyword>
<evidence type="ECO:0000256" key="10">
    <source>
        <dbReference type="ARBA" id="ARBA00022848"/>
    </source>
</evidence>
<accession>A0A5E4Q4R5</accession>
<evidence type="ECO:0000256" key="4">
    <source>
        <dbReference type="ARBA" id="ARBA00004406"/>
    </source>
</evidence>
<keyword evidence="19" id="KW-1185">Reference proteome</keyword>
<evidence type="ECO:0000256" key="1">
    <source>
        <dbReference type="ARBA" id="ARBA00001971"/>
    </source>
</evidence>
<comment type="subcellular location">
    <subcellularLocation>
        <location evidence="4">Endoplasmic reticulum membrane</location>
        <topology evidence="4">Peripheral membrane protein</topology>
    </subcellularLocation>
    <subcellularLocation>
        <location evidence="3">Microsome membrane</location>
        <topology evidence="3">Peripheral membrane protein</topology>
    </subcellularLocation>
</comment>
<evidence type="ECO:0000256" key="13">
    <source>
        <dbReference type="ARBA" id="ARBA00023033"/>
    </source>
</evidence>
<name>A0A5E4Q4R5_9NEOP</name>
<evidence type="ECO:0000256" key="12">
    <source>
        <dbReference type="ARBA" id="ARBA00023004"/>
    </source>
</evidence>
<dbReference type="GO" id="GO:0005506">
    <property type="term" value="F:iron ion binding"/>
    <property type="evidence" value="ECO:0007669"/>
    <property type="project" value="InterPro"/>
</dbReference>
<dbReference type="PROSITE" id="PS00086">
    <property type="entry name" value="CYTOCHROME_P450"/>
    <property type="match status" value="1"/>
</dbReference>
<evidence type="ECO:0000256" key="14">
    <source>
        <dbReference type="ARBA" id="ARBA00023136"/>
    </source>
</evidence>
<evidence type="ECO:0000256" key="17">
    <source>
        <dbReference type="RuleBase" id="RU000461"/>
    </source>
</evidence>
<dbReference type="GO" id="GO:0005789">
    <property type="term" value="C:endoplasmic reticulum membrane"/>
    <property type="evidence" value="ECO:0007669"/>
    <property type="project" value="UniProtKB-SubCell"/>
</dbReference>